<evidence type="ECO:0000313" key="2">
    <source>
        <dbReference type="Proteomes" id="UP000821865"/>
    </source>
</evidence>
<keyword evidence="2" id="KW-1185">Reference proteome</keyword>
<dbReference type="EMBL" id="CM023472">
    <property type="protein sequence ID" value="KAH7959523.1"/>
    <property type="molecule type" value="Genomic_DNA"/>
</dbReference>
<name>A0ACB8D561_DERSI</name>
<sequence length="91" mass="9171">MVAVLVLIAIGEKGGSKGEEVVYVASPSKLGNYSDWAVATDAAACVTASRWMYGLGGNAIDAAVATMLCHTLALPQSSGIGGGFVATVYFA</sequence>
<gene>
    <name evidence="1" type="ORF">HPB49_011595</name>
</gene>
<proteinExistence type="predicted"/>
<organism evidence="1 2">
    <name type="scientific">Dermacentor silvarum</name>
    <name type="common">Tick</name>
    <dbReference type="NCBI Taxonomy" id="543639"/>
    <lineage>
        <taxon>Eukaryota</taxon>
        <taxon>Metazoa</taxon>
        <taxon>Ecdysozoa</taxon>
        <taxon>Arthropoda</taxon>
        <taxon>Chelicerata</taxon>
        <taxon>Arachnida</taxon>
        <taxon>Acari</taxon>
        <taxon>Parasitiformes</taxon>
        <taxon>Ixodida</taxon>
        <taxon>Ixodoidea</taxon>
        <taxon>Ixodidae</taxon>
        <taxon>Rhipicephalinae</taxon>
        <taxon>Dermacentor</taxon>
    </lineage>
</organism>
<protein>
    <submittedName>
        <fullName evidence="1">Uncharacterized protein</fullName>
    </submittedName>
</protein>
<evidence type="ECO:0000313" key="1">
    <source>
        <dbReference type="EMBL" id="KAH7959523.1"/>
    </source>
</evidence>
<accession>A0ACB8D561</accession>
<dbReference type="Proteomes" id="UP000821865">
    <property type="component" value="Chromosome 3"/>
</dbReference>
<comment type="caution">
    <text evidence="1">The sequence shown here is derived from an EMBL/GenBank/DDBJ whole genome shotgun (WGS) entry which is preliminary data.</text>
</comment>
<reference evidence="1" key="1">
    <citation type="submission" date="2020-05" db="EMBL/GenBank/DDBJ databases">
        <title>Large-scale comparative analyses of tick genomes elucidate their genetic diversity and vector capacities.</title>
        <authorList>
            <person name="Jia N."/>
            <person name="Wang J."/>
            <person name="Shi W."/>
            <person name="Du L."/>
            <person name="Sun Y."/>
            <person name="Zhan W."/>
            <person name="Jiang J."/>
            <person name="Wang Q."/>
            <person name="Zhang B."/>
            <person name="Ji P."/>
            <person name="Sakyi L.B."/>
            <person name="Cui X."/>
            <person name="Yuan T."/>
            <person name="Jiang B."/>
            <person name="Yang W."/>
            <person name="Lam T.T.-Y."/>
            <person name="Chang Q."/>
            <person name="Ding S."/>
            <person name="Wang X."/>
            <person name="Zhu J."/>
            <person name="Ruan X."/>
            <person name="Zhao L."/>
            <person name="Wei J."/>
            <person name="Que T."/>
            <person name="Du C."/>
            <person name="Cheng J."/>
            <person name="Dai P."/>
            <person name="Han X."/>
            <person name="Huang E."/>
            <person name="Gao Y."/>
            <person name="Liu J."/>
            <person name="Shao H."/>
            <person name="Ye R."/>
            <person name="Li L."/>
            <person name="Wei W."/>
            <person name="Wang X."/>
            <person name="Wang C."/>
            <person name="Yang T."/>
            <person name="Huo Q."/>
            <person name="Li W."/>
            <person name="Guo W."/>
            <person name="Chen H."/>
            <person name="Zhou L."/>
            <person name="Ni X."/>
            <person name="Tian J."/>
            <person name="Zhou Y."/>
            <person name="Sheng Y."/>
            <person name="Liu T."/>
            <person name="Pan Y."/>
            <person name="Xia L."/>
            <person name="Li J."/>
            <person name="Zhao F."/>
            <person name="Cao W."/>
        </authorList>
    </citation>
    <scope>NUCLEOTIDE SEQUENCE</scope>
    <source>
        <strain evidence="1">Dsil-2018</strain>
    </source>
</reference>